<keyword evidence="5" id="KW-1185">Reference proteome</keyword>
<evidence type="ECO:0000256" key="1">
    <source>
        <dbReference type="ARBA" id="ARBA00004141"/>
    </source>
</evidence>
<protein>
    <recommendedName>
        <fullName evidence="3">Thiamine transporter 1</fullName>
        <shortName evidence="3">ThTr-1</shortName>
    </recommendedName>
    <alternativeName>
        <fullName evidence="3">Solute carrier family 19 member 2</fullName>
    </alternativeName>
</protein>
<gene>
    <name evidence="6" type="primary">SLC19A2</name>
</gene>
<keyword evidence="3" id="KW-0325">Glycoprotein</keyword>
<dbReference type="Pfam" id="PF01770">
    <property type="entry name" value="Folate_carrier"/>
    <property type="match status" value="2"/>
</dbReference>
<dbReference type="Gene3D" id="1.20.1250.20">
    <property type="entry name" value="MFS general substrate transporter like domains"/>
    <property type="match status" value="1"/>
</dbReference>
<dbReference type="GO" id="GO:0015234">
    <property type="term" value="F:thiamine transmembrane transporter activity"/>
    <property type="evidence" value="ECO:0007669"/>
    <property type="project" value="UniProtKB-UniRule"/>
</dbReference>
<dbReference type="FunFam" id="1.20.1250.20:FF:000189">
    <property type="entry name" value="thiamine transporter 1 isoform X1"/>
    <property type="match status" value="1"/>
</dbReference>
<dbReference type="GO" id="GO:0005886">
    <property type="term" value="C:plasma membrane"/>
    <property type="evidence" value="ECO:0007669"/>
    <property type="project" value="UniProtKB-SubCell"/>
</dbReference>
<evidence type="ECO:0000313" key="6">
    <source>
        <dbReference type="RefSeq" id="XP_025023011.1"/>
    </source>
</evidence>
<dbReference type="NCBIfam" id="TIGR00806">
    <property type="entry name" value="rfc"/>
    <property type="match status" value="1"/>
</dbReference>
<dbReference type="RefSeq" id="XP_025023011.1">
    <property type="nucleotide sequence ID" value="XM_025167243.1"/>
</dbReference>
<keyword evidence="3 4" id="KW-0812">Transmembrane</keyword>
<evidence type="ECO:0000256" key="4">
    <source>
        <dbReference type="SAM" id="Phobius"/>
    </source>
</evidence>
<feature type="transmembrane region" description="Helical" evidence="4">
    <location>
        <begin position="97"/>
        <end position="115"/>
    </location>
</feature>
<reference evidence="6" key="1">
    <citation type="submission" date="2025-08" db="UniProtKB">
        <authorList>
            <consortium name="RefSeq"/>
        </authorList>
    </citation>
    <scope>IDENTIFICATION</scope>
    <source>
        <tissue evidence="6">Liver</tissue>
    </source>
</reference>
<feature type="transmembrane region" description="Helical" evidence="4">
    <location>
        <begin position="127"/>
        <end position="147"/>
    </location>
</feature>
<evidence type="ECO:0000256" key="3">
    <source>
        <dbReference type="PIRNR" id="PIRNR028739"/>
    </source>
</evidence>
<dbReference type="InterPro" id="IPR036259">
    <property type="entry name" value="MFS_trans_sf"/>
</dbReference>
<feature type="transmembrane region" description="Helical" evidence="4">
    <location>
        <begin position="184"/>
        <end position="206"/>
    </location>
</feature>
<feature type="transmembrane region" description="Helical" evidence="4">
    <location>
        <begin position="311"/>
        <end position="332"/>
    </location>
</feature>
<evidence type="ECO:0000256" key="2">
    <source>
        <dbReference type="ARBA" id="ARBA00005773"/>
    </source>
</evidence>
<dbReference type="PANTHER" id="PTHR10686:SF19">
    <property type="entry name" value="THIAMINE TRANSPORTER 1"/>
    <property type="match status" value="1"/>
</dbReference>
<evidence type="ECO:0000313" key="5">
    <source>
        <dbReference type="Proteomes" id="UP000695026"/>
    </source>
</evidence>
<keyword evidence="3 4" id="KW-0472">Membrane</keyword>
<keyword evidence="3" id="KW-0813">Transport</keyword>
<dbReference type="GeneID" id="103062385"/>
<feature type="transmembrane region" description="Helical" evidence="4">
    <location>
        <begin position="374"/>
        <end position="396"/>
    </location>
</feature>
<feature type="transmembrane region" description="Helical" evidence="4">
    <location>
        <begin position="284"/>
        <end position="304"/>
    </location>
</feature>
<proteinExistence type="inferred from homology"/>
<feature type="transmembrane region" description="Helical" evidence="4">
    <location>
        <begin position="71"/>
        <end position="90"/>
    </location>
</feature>
<feature type="transmembrane region" description="Helical" evidence="4">
    <location>
        <begin position="159"/>
        <end position="178"/>
    </location>
</feature>
<dbReference type="SUPFAM" id="SSF103473">
    <property type="entry name" value="MFS general substrate transporter"/>
    <property type="match status" value="1"/>
</dbReference>
<dbReference type="InterPro" id="IPR028338">
    <property type="entry name" value="ThTr-1"/>
</dbReference>
<dbReference type="AlphaFoldDB" id="A0A9F5J1H3"/>
<comment type="similarity">
    <text evidence="2 3">Belongs to the reduced folate carrier (RFC) transporter (TC 2.A.48) family.</text>
</comment>
<keyword evidence="3" id="KW-1003">Cell membrane</keyword>
<sequence>MEAPGILDGLSSRLFPGRAGRAPRRFGWVLPTTVLCGYGFFANLRPSEPFLTPYLLGPDKNLTETQVFNEIYPVWTYSYLVLLFPVFLATDYLRYKPVILLQGLSLIVTWFMLLYSKGILAIQFLEFFYGLVTATEIAYYSYIYSVVDLNLYQKVTSYCRSAALVGYTVGSVSGQILVSAAGWSLFSLNVVSLISVSIAFAIAWFLPMPQTSFFFHHHSSFQEQKVDIMKVIKELWQDFLQCYSSWPLLCWSVWWALSTCGYFQVINYTQGMWEIVLPSQTSEIYNGAVEAISTLLGAVAVFAVGHIKISFVTWGEIVLAIFSFFIAAVVYIMDTVHNIWVCYASYMAFRIVYMLLITIATFQIATNLSVERYALVFGVNTFIALALQTVLTLIVVDAKGLGLDIITQFMIYAGYFAAISVLFLISGMYSIIKNFWRKERRRNDTVTDSVYNA</sequence>
<comment type="function">
    <text evidence="3">High-affinity transporter for the intake of thiamine.</text>
</comment>
<dbReference type="InterPro" id="IPR002666">
    <property type="entry name" value="Folate_carrier"/>
</dbReference>
<dbReference type="Proteomes" id="UP000695026">
    <property type="component" value="Unplaced"/>
</dbReference>
<dbReference type="CTD" id="10560"/>
<dbReference type="PIRSF" id="PIRSF028739">
    <property type="entry name" value="Folate_carrier"/>
    <property type="match status" value="1"/>
</dbReference>
<dbReference type="PIRSF" id="PIRSF500794">
    <property type="entry name" value="Thiamine_transporter_1"/>
    <property type="match status" value="1"/>
</dbReference>
<organism evidence="5 6">
    <name type="scientific">Python bivittatus</name>
    <name type="common">Burmese python</name>
    <name type="synonym">Python molurus bivittatus</name>
    <dbReference type="NCBI Taxonomy" id="176946"/>
    <lineage>
        <taxon>Eukaryota</taxon>
        <taxon>Metazoa</taxon>
        <taxon>Chordata</taxon>
        <taxon>Craniata</taxon>
        <taxon>Vertebrata</taxon>
        <taxon>Euteleostomi</taxon>
        <taxon>Lepidosauria</taxon>
        <taxon>Squamata</taxon>
        <taxon>Bifurcata</taxon>
        <taxon>Unidentata</taxon>
        <taxon>Episquamata</taxon>
        <taxon>Toxicofera</taxon>
        <taxon>Serpentes</taxon>
        <taxon>Henophidia</taxon>
        <taxon>Pythonidae</taxon>
        <taxon>Python</taxon>
    </lineage>
</organism>
<keyword evidence="3 4" id="KW-1133">Transmembrane helix</keyword>
<feature type="transmembrane region" description="Helical" evidence="4">
    <location>
        <begin position="338"/>
        <end position="362"/>
    </location>
</feature>
<name>A0A9F5J1H3_PYTBI</name>
<accession>A0A9F5J1H3</accession>
<comment type="subcellular location">
    <subcellularLocation>
        <location evidence="3">Cell membrane</location>
        <topology evidence="3">Multi-pass membrane protein</topology>
    </subcellularLocation>
    <subcellularLocation>
        <location evidence="1">Membrane</location>
        <topology evidence="1">Multi-pass membrane protein</topology>
    </subcellularLocation>
</comment>
<feature type="transmembrane region" description="Helical" evidence="4">
    <location>
        <begin position="408"/>
        <end position="432"/>
    </location>
</feature>
<dbReference type="PANTHER" id="PTHR10686">
    <property type="entry name" value="FOLATE TRANSPORTER"/>
    <property type="match status" value="1"/>
</dbReference>